<dbReference type="PANTHER" id="PTHR39087">
    <property type="entry name" value="UPF0104 MEMBRANE PROTEIN MJ1595"/>
    <property type="match status" value="1"/>
</dbReference>
<feature type="transmembrane region" description="Helical" evidence="6">
    <location>
        <begin position="561"/>
        <end position="585"/>
    </location>
</feature>
<dbReference type="OrthoDB" id="5242664at2"/>
<dbReference type="PANTHER" id="PTHR39087:SF2">
    <property type="entry name" value="UPF0104 MEMBRANE PROTEIN MJ1595"/>
    <property type="match status" value="1"/>
</dbReference>
<sequence length="830" mass="88298">MPVLADHNADNAKDVAIPINAAADGTGGDVSVSDIPPTRVHDFSDLVGAVAAVVIAVLVMLASVYLTGISSGVESDVHHAGSAVGWLVELPLSLLQQVITVLVVVSVLVQLLVGREWIQAIISTISMFLGYGTAGILSMIVAAVGPHQLVLALDSTAVLGSGPLLPDIFAGLAAFLTAAGPHRLRGTVKWGWNTIVFLAALLVIISVYPIAGVVVAMAAGRLIGLVIRFAMGTQNKGAWGMQLVQALASIGLDVVALTRQEGIHGPANDKRPVLTDDLAPFSRIYTAETRDGERYIVSVRDEQTRTVGYLSQLWQWLRMAGGVDLRTDRSMSSTTHHHVDLLLTLRNIGLETPDVYGRAESGESSIVVFAGPAAYEPVDWNDVSDADLTDVMRYLRTANDRGVTHRAITPASFARSASGHLVLAGWQNGDDASTAANVAIDRIQLLTALSCRMSVARVIACAERCWGRDTLVSLVPFVQNVAIPRETKFDDFWSRQTMRELRAGLTALAPAEETEALPQVSLSRFSLKSVLMIALLIVAVVVVFTQLNMHEVINAVSKANPWMAALGYLFGLLSWVGSAVALYVYVDPDKRHPAGILAVQAASGFTTISMPAGVGPAVVTLQFLRKSGYRNSAATAVTSAIIVIQALAITSLLLVIGIFTGRNTLSGMIPTNTLVTVIGLAAAVISLIMIIPPTRRLVIDKALPVVLTYARQLIDLLSQPRRLVIATAGWLFQTAMLGMSFWASLMAFGQVTNPLETVFIYVLTNTIAAAVPTPGGLGAIEAALTLGFTSVGIPSAVALSSTLLFRLLTYWLRLPIGGLAMKWMTAHDLL</sequence>
<feature type="transmembrane region" description="Helical" evidence="6">
    <location>
        <begin position="671"/>
        <end position="691"/>
    </location>
</feature>
<feature type="transmembrane region" description="Helical" evidence="6">
    <location>
        <begin position="94"/>
        <end position="113"/>
    </location>
</feature>
<dbReference type="Pfam" id="PF03706">
    <property type="entry name" value="LPG_synthase_TM"/>
    <property type="match status" value="1"/>
</dbReference>
<evidence type="ECO:0000256" key="4">
    <source>
        <dbReference type="ARBA" id="ARBA00022989"/>
    </source>
</evidence>
<feature type="transmembrane region" description="Helical" evidence="6">
    <location>
        <begin position="530"/>
        <end position="549"/>
    </location>
</feature>
<dbReference type="InterPro" id="IPR022791">
    <property type="entry name" value="L-PG_synthase/AglD"/>
</dbReference>
<dbReference type="Proteomes" id="UP000231451">
    <property type="component" value="Unassembled WGS sequence"/>
</dbReference>
<dbReference type="GO" id="GO:0005886">
    <property type="term" value="C:plasma membrane"/>
    <property type="evidence" value="ECO:0007669"/>
    <property type="project" value="UniProtKB-SubCell"/>
</dbReference>
<feature type="transmembrane region" description="Helical" evidence="6">
    <location>
        <begin position="125"/>
        <end position="145"/>
    </location>
</feature>
<reference evidence="7 8" key="1">
    <citation type="submission" date="2017-10" db="EMBL/GenBank/DDBJ databases">
        <title>Draft genome sequences of strains TRE 1, TRE 9, TRE H and TRI 7, isolated from tamarins, belonging to four potential novel Bifidobacterium species.</title>
        <authorList>
            <person name="Mattarelli P."/>
            <person name="Modesto M."/>
            <person name="Puglisi E."/>
            <person name="Morelli L."/>
            <person name="Spezio C."/>
            <person name="Bonetti A."/>
            <person name="Sandri C."/>
        </authorList>
    </citation>
    <scope>NUCLEOTIDE SEQUENCE [LARGE SCALE GENOMIC DNA]</scope>
    <source>
        <strain evidence="8">TRI7</strain>
    </source>
</reference>
<feature type="transmembrane region" description="Helical" evidence="6">
    <location>
        <begin position="636"/>
        <end position="659"/>
    </location>
</feature>
<feature type="transmembrane region" description="Helical" evidence="6">
    <location>
        <begin position="46"/>
        <end position="66"/>
    </location>
</feature>
<organism evidence="7 8">
    <name type="scientific">Bifidobacterium simiarum</name>
    <dbReference type="NCBI Taxonomy" id="2045441"/>
    <lineage>
        <taxon>Bacteria</taxon>
        <taxon>Bacillati</taxon>
        <taxon>Actinomycetota</taxon>
        <taxon>Actinomycetes</taxon>
        <taxon>Bifidobacteriales</taxon>
        <taxon>Bifidobacteriaceae</taxon>
        <taxon>Bifidobacterium</taxon>
    </lineage>
</organism>
<evidence type="ECO:0000256" key="2">
    <source>
        <dbReference type="ARBA" id="ARBA00022475"/>
    </source>
</evidence>
<keyword evidence="8" id="KW-1185">Reference proteome</keyword>
<proteinExistence type="predicted"/>
<evidence type="ECO:0000256" key="6">
    <source>
        <dbReference type="SAM" id="Phobius"/>
    </source>
</evidence>
<evidence type="ECO:0000256" key="5">
    <source>
        <dbReference type="ARBA" id="ARBA00023136"/>
    </source>
</evidence>
<keyword evidence="4 6" id="KW-1133">Transmembrane helix</keyword>
<evidence type="ECO:0000313" key="7">
    <source>
        <dbReference type="EMBL" id="PJM76020.1"/>
    </source>
</evidence>
<feature type="transmembrane region" description="Helical" evidence="6">
    <location>
        <begin position="792"/>
        <end position="812"/>
    </location>
</feature>
<comment type="caution">
    <text evidence="7">The sequence shown here is derived from an EMBL/GenBank/DDBJ whole genome shotgun (WGS) entry which is preliminary data.</text>
</comment>
<keyword evidence="5 6" id="KW-0472">Membrane</keyword>
<keyword evidence="3 6" id="KW-0812">Transmembrane</keyword>
<feature type="transmembrane region" description="Helical" evidence="6">
    <location>
        <begin position="758"/>
        <end position="780"/>
    </location>
</feature>
<gene>
    <name evidence="7" type="ORF">CSQ87_00260</name>
</gene>
<comment type="subcellular location">
    <subcellularLocation>
        <location evidence="1">Cell membrane</location>
        <topology evidence="1">Multi-pass membrane protein</topology>
    </subcellularLocation>
</comment>
<feature type="transmembrane region" description="Helical" evidence="6">
    <location>
        <begin position="723"/>
        <end position="746"/>
    </location>
</feature>
<feature type="transmembrane region" description="Helical" evidence="6">
    <location>
        <begin position="190"/>
        <end position="208"/>
    </location>
</feature>
<protein>
    <submittedName>
        <fullName evidence="7">TIGR00374 family protein</fullName>
    </submittedName>
</protein>
<accession>A0A2M9HGR4</accession>
<dbReference type="EMBL" id="PEBK01000001">
    <property type="protein sequence ID" value="PJM76020.1"/>
    <property type="molecule type" value="Genomic_DNA"/>
</dbReference>
<dbReference type="AlphaFoldDB" id="A0A2M9HGR4"/>
<evidence type="ECO:0000256" key="3">
    <source>
        <dbReference type="ARBA" id="ARBA00022692"/>
    </source>
</evidence>
<evidence type="ECO:0000313" key="8">
    <source>
        <dbReference type="Proteomes" id="UP000231451"/>
    </source>
</evidence>
<keyword evidence="2" id="KW-1003">Cell membrane</keyword>
<evidence type="ECO:0000256" key="1">
    <source>
        <dbReference type="ARBA" id="ARBA00004651"/>
    </source>
</evidence>
<feature type="transmembrane region" description="Helical" evidence="6">
    <location>
        <begin position="597"/>
        <end position="624"/>
    </location>
</feature>
<feature type="transmembrane region" description="Helical" evidence="6">
    <location>
        <begin position="157"/>
        <end position="178"/>
    </location>
</feature>
<name>A0A2M9HGR4_9BIFI</name>